<dbReference type="AlphaFoldDB" id="A0A4Z2H2X8"/>
<accession>A0A4Z2H2X8</accession>
<gene>
    <name evidence="1" type="ORF">EYF80_030005</name>
</gene>
<evidence type="ECO:0000313" key="2">
    <source>
        <dbReference type="Proteomes" id="UP000314294"/>
    </source>
</evidence>
<dbReference type="EMBL" id="SRLO01000348">
    <property type="protein sequence ID" value="TNN59820.1"/>
    <property type="molecule type" value="Genomic_DNA"/>
</dbReference>
<sequence length="107" mass="11265">MQGLFVGELMSLRKSCRAHIVGTERECQYVPCRCSSSSSAVFTVQAVAAVDLEVRPCFLHAAPASGRLPSGGSVWTSVFRQKPLGDIGPQAGTMDLSAPASAVAFLH</sequence>
<reference evidence="1 2" key="1">
    <citation type="submission" date="2019-03" db="EMBL/GenBank/DDBJ databases">
        <title>First draft genome of Liparis tanakae, snailfish: a comprehensive survey of snailfish specific genes.</title>
        <authorList>
            <person name="Kim W."/>
            <person name="Song I."/>
            <person name="Jeong J.-H."/>
            <person name="Kim D."/>
            <person name="Kim S."/>
            <person name="Ryu S."/>
            <person name="Song J.Y."/>
            <person name="Lee S.K."/>
        </authorList>
    </citation>
    <scope>NUCLEOTIDE SEQUENCE [LARGE SCALE GENOMIC DNA]</scope>
    <source>
        <tissue evidence="1">Muscle</tissue>
    </source>
</reference>
<name>A0A4Z2H2X8_9TELE</name>
<organism evidence="1 2">
    <name type="scientific">Liparis tanakae</name>
    <name type="common">Tanaka's snailfish</name>
    <dbReference type="NCBI Taxonomy" id="230148"/>
    <lineage>
        <taxon>Eukaryota</taxon>
        <taxon>Metazoa</taxon>
        <taxon>Chordata</taxon>
        <taxon>Craniata</taxon>
        <taxon>Vertebrata</taxon>
        <taxon>Euteleostomi</taxon>
        <taxon>Actinopterygii</taxon>
        <taxon>Neopterygii</taxon>
        <taxon>Teleostei</taxon>
        <taxon>Neoteleostei</taxon>
        <taxon>Acanthomorphata</taxon>
        <taxon>Eupercaria</taxon>
        <taxon>Perciformes</taxon>
        <taxon>Cottioidei</taxon>
        <taxon>Cottales</taxon>
        <taxon>Liparidae</taxon>
        <taxon>Liparis</taxon>
    </lineage>
</organism>
<dbReference type="Proteomes" id="UP000314294">
    <property type="component" value="Unassembled WGS sequence"/>
</dbReference>
<comment type="caution">
    <text evidence="1">The sequence shown here is derived from an EMBL/GenBank/DDBJ whole genome shotgun (WGS) entry which is preliminary data.</text>
</comment>
<protein>
    <submittedName>
        <fullName evidence="1">Uncharacterized protein</fullName>
    </submittedName>
</protein>
<evidence type="ECO:0000313" key="1">
    <source>
        <dbReference type="EMBL" id="TNN59820.1"/>
    </source>
</evidence>
<keyword evidence="2" id="KW-1185">Reference proteome</keyword>
<proteinExistence type="predicted"/>